<comment type="caution">
    <text evidence="4">The sequence shown here is derived from an EMBL/GenBank/DDBJ whole genome shotgun (WGS) entry which is preliminary data.</text>
</comment>
<dbReference type="GO" id="GO:0008800">
    <property type="term" value="F:beta-lactamase activity"/>
    <property type="evidence" value="ECO:0007669"/>
    <property type="project" value="InterPro"/>
</dbReference>
<protein>
    <recommendedName>
        <fullName evidence="3">Beta-lactamase class A catalytic domain-containing protein</fullName>
    </recommendedName>
</protein>
<dbReference type="Gene3D" id="3.40.710.10">
    <property type="entry name" value="DD-peptidase/beta-lactamase superfamily"/>
    <property type="match status" value="1"/>
</dbReference>
<dbReference type="EMBL" id="MGFS01000011">
    <property type="protein sequence ID" value="OGM11794.1"/>
    <property type="molecule type" value="Genomic_DNA"/>
</dbReference>
<evidence type="ECO:0000259" key="3">
    <source>
        <dbReference type="Pfam" id="PF13354"/>
    </source>
</evidence>
<sequence length="363" mass="41334">MRLLERKKKDEDGGDEEDNSQDKKRSYLSVNKKYSKTSYTEKFRKRKEPAKPWGKKERLLVLFVLILTLGSSSFLAFKARAWKLPGLPRLKFTNPSLNLFKEEKIILEGDKDKVREIVKSNEVISNFRQITNNLSGVYGFYVTDLETGLSYGVLEEEVFQAASLIKLPVMVAMYLEEEEGSLSLSSKYKLKKSDKVAGAGSLYSKPEGYEISYQELIRLMAKQSDNTAFNIARNLLGDGKIDEIINKIGMTKTSLQKNETTPEDIGIFFEELWNGHIINSQHKDELLDFMTDTLYEEWLTAGVPVDVRVAHKYGREVHVVNDAGIVFADEPFVVVIMSKGVVEKEADEIFPKLAKEIYTIEAQ</sequence>
<dbReference type="InterPro" id="IPR000871">
    <property type="entry name" value="Beta-lactam_class-A"/>
</dbReference>
<keyword evidence="2" id="KW-1133">Transmembrane helix</keyword>
<keyword evidence="2" id="KW-0472">Membrane</keyword>
<evidence type="ECO:0000313" key="5">
    <source>
        <dbReference type="Proteomes" id="UP000177053"/>
    </source>
</evidence>
<evidence type="ECO:0000313" key="4">
    <source>
        <dbReference type="EMBL" id="OGM11794.1"/>
    </source>
</evidence>
<dbReference type="InterPro" id="IPR012338">
    <property type="entry name" value="Beta-lactam/transpept-like"/>
</dbReference>
<evidence type="ECO:0000256" key="1">
    <source>
        <dbReference type="SAM" id="MobiDB-lite"/>
    </source>
</evidence>
<dbReference type="GO" id="GO:0030655">
    <property type="term" value="P:beta-lactam antibiotic catabolic process"/>
    <property type="evidence" value="ECO:0007669"/>
    <property type="project" value="InterPro"/>
</dbReference>
<feature type="transmembrane region" description="Helical" evidence="2">
    <location>
        <begin position="59"/>
        <end position="77"/>
    </location>
</feature>
<keyword evidence="2" id="KW-0812">Transmembrane</keyword>
<dbReference type="AlphaFoldDB" id="A0A1F7X9W0"/>
<feature type="domain" description="Beta-lactamase class A catalytic" evidence="3">
    <location>
        <begin position="139"/>
        <end position="337"/>
    </location>
</feature>
<dbReference type="PANTHER" id="PTHR35333">
    <property type="entry name" value="BETA-LACTAMASE"/>
    <property type="match status" value="1"/>
</dbReference>
<dbReference type="Pfam" id="PF13354">
    <property type="entry name" value="Beta-lactamase2"/>
    <property type="match status" value="1"/>
</dbReference>
<feature type="region of interest" description="Disordered" evidence="1">
    <location>
        <begin position="1"/>
        <end position="27"/>
    </location>
</feature>
<name>A0A1F7X9W0_9BACT</name>
<accession>A0A1F7X9W0</accession>
<evidence type="ECO:0000256" key="2">
    <source>
        <dbReference type="SAM" id="Phobius"/>
    </source>
</evidence>
<dbReference type="InterPro" id="IPR045155">
    <property type="entry name" value="Beta-lactam_cat"/>
</dbReference>
<dbReference type="Proteomes" id="UP000177053">
    <property type="component" value="Unassembled WGS sequence"/>
</dbReference>
<reference evidence="4 5" key="1">
    <citation type="journal article" date="2016" name="Nat. Commun.">
        <title>Thousands of microbial genomes shed light on interconnected biogeochemical processes in an aquifer system.</title>
        <authorList>
            <person name="Anantharaman K."/>
            <person name="Brown C.T."/>
            <person name="Hug L.A."/>
            <person name="Sharon I."/>
            <person name="Castelle C.J."/>
            <person name="Probst A.J."/>
            <person name="Thomas B.C."/>
            <person name="Singh A."/>
            <person name="Wilkins M.J."/>
            <person name="Karaoz U."/>
            <person name="Brodie E.L."/>
            <person name="Williams K.H."/>
            <person name="Hubbard S.S."/>
            <person name="Banfield J.F."/>
        </authorList>
    </citation>
    <scope>NUCLEOTIDE SEQUENCE [LARGE SCALE GENOMIC DNA]</scope>
</reference>
<dbReference type="PANTHER" id="PTHR35333:SF4">
    <property type="entry name" value="SLR0121 PROTEIN"/>
    <property type="match status" value="1"/>
</dbReference>
<organism evidence="4 5">
    <name type="scientific">Candidatus Woesebacteria bacterium RBG_16_34_12</name>
    <dbReference type="NCBI Taxonomy" id="1802480"/>
    <lineage>
        <taxon>Bacteria</taxon>
        <taxon>Candidatus Woeseibacteriota</taxon>
    </lineage>
</organism>
<proteinExistence type="predicted"/>
<gene>
    <name evidence="4" type="ORF">A2Z22_04460</name>
</gene>
<dbReference type="GO" id="GO:0046677">
    <property type="term" value="P:response to antibiotic"/>
    <property type="evidence" value="ECO:0007669"/>
    <property type="project" value="InterPro"/>
</dbReference>
<dbReference type="SUPFAM" id="SSF56601">
    <property type="entry name" value="beta-lactamase/transpeptidase-like"/>
    <property type="match status" value="1"/>
</dbReference>